<dbReference type="Gene3D" id="3.40.710.10">
    <property type="entry name" value="DD-peptidase/beta-lactamase superfamily"/>
    <property type="match status" value="1"/>
</dbReference>
<keyword evidence="9" id="KW-0573">Peptidoglycan synthesis</keyword>
<dbReference type="EMBL" id="CZQC01000005">
    <property type="protein sequence ID" value="CUS40203.1"/>
    <property type="molecule type" value="Genomic_DNA"/>
</dbReference>
<keyword evidence="10" id="KW-1133">Transmembrane helix</keyword>
<dbReference type="HAMAP" id="MF_02081">
    <property type="entry name" value="MrdA_transpept"/>
    <property type="match status" value="1"/>
</dbReference>
<dbReference type="GO" id="GO:0006508">
    <property type="term" value="P:proteolysis"/>
    <property type="evidence" value="ECO:0007669"/>
    <property type="project" value="UniProtKB-KW"/>
</dbReference>
<evidence type="ECO:0000256" key="9">
    <source>
        <dbReference type="ARBA" id="ARBA00022984"/>
    </source>
</evidence>
<keyword evidence="3" id="KW-1003">Cell membrane</keyword>
<dbReference type="InterPro" id="IPR012338">
    <property type="entry name" value="Beta-lactam/transpept-like"/>
</dbReference>
<dbReference type="Pfam" id="PF03717">
    <property type="entry name" value="PBP_dimer"/>
    <property type="match status" value="1"/>
</dbReference>
<keyword evidence="11" id="KW-0472">Membrane</keyword>
<protein>
    <submittedName>
        <fullName evidence="15">Penicillin-binding protein 2 (PBP-2)</fullName>
    </submittedName>
</protein>
<evidence type="ECO:0000256" key="11">
    <source>
        <dbReference type="ARBA" id="ARBA00023136"/>
    </source>
</evidence>
<evidence type="ECO:0000259" key="14">
    <source>
        <dbReference type="Pfam" id="PF03717"/>
    </source>
</evidence>
<evidence type="ECO:0000259" key="13">
    <source>
        <dbReference type="Pfam" id="PF00905"/>
    </source>
</evidence>
<keyword evidence="6" id="KW-0812">Transmembrane</keyword>
<dbReference type="Gene3D" id="3.30.1390.30">
    <property type="entry name" value="Penicillin-binding protein 2a, domain 3"/>
    <property type="match status" value="1"/>
</dbReference>
<evidence type="ECO:0000256" key="7">
    <source>
        <dbReference type="ARBA" id="ARBA00022801"/>
    </source>
</evidence>
<evidence type="ECO:0000313" key="15">
    <source>
        <dbReference type="EMBL" id="CUS40203.1"/>
    </source>
</evidence>
<dbReference type="InterPro" id="IPR017790">
    <property type="entry name" value="Penicillin-binding_protein_2"/>
</dbReference>
<comment type="subcellular location">
    <subcellularLocation>
        <location evidence="2">Cell membrane</location>
    </subcellularLocation>
    <subcellularLocation>
        <location evidence="1">Membrane</location>
        <topology evidence="1">Single-pass membrane protein</topology>
    </subcellularLocation>
</comment>
<dbReference type="GO" id="GO:0008360">
    <property type="term" value="P:regulation of cell shape"/>
    <property type="evidence" value="ECO:0007669"/>
    <property type="project" value="UniProtKB-KW"/>
</dbReference>
<dbReference type="PANTHER" id="PTHR30627:SF2">
    <property type="entry name" value="PEPTIDOGLYCAN D,D-TRANSPEPTIDASE MRDA"/>
    <property type="match status" value="1"/>
</dbReference>
<evidence type="ECO:0000256" key="6">
    <source>
        <dbReference type="ARBA" id="ARBA00022692"/>
    </source>
</evidence>
<dbReference type="Gene3D" id="3.90.1310.10">
    <property type="entry name" value="Penicillin-binding protein 2a (Domain 2)"/>
    <property type="match status" value="1"/>
</dbReference>
<evidence type="ECO:0000256" key="4">
    <source>
        <dbReference type="ARBA" id="ARBA00022519"/>
    </source>
</evidence>
<evidence type="ECO:0000256" key="12">
    <source>
        <dbReference type="ARBA" id="ARBA00023316"/>
    </source>
</evidence>
<dbReference type="AlphaFoldDB" id="A0A160T9M0"/>
<feature type="domain" description="Penicillin-binding protein dimerisation" evidence="14">
    <location>
        <begin position="35"/>
        <end position="211"/>
    </location>
</feature>
<accession>A0A160T9M0</accession>
<dbReference type="SUPFAM" id="SSF56519">
    <property type="entry name" value="Penicillin binding protein dimerisation domain"/>
    <property type="match status" value="1"/>
</dbReference>
<dbReference type="GO" id="GO:0009252">
    <property type="term" value="P:peptidoglycan biosynthetic process"/>
    <property type="evidence" value="ECO:0007669"/>
    <property type="project" value="UniProtKB-KW"/>
</dbReference>
<keyword evidence="5" id="KW-0645">Protease</keyword>
<dbReference type="InterPro" id="IPR050515">
    <property type="entry name" value="Beta-lactam/transpept"/>
</dbReference>
<evidence type="ECO:0000256" key="3">
    <source>
        <dbReference type="ARBA" id="ARBA00022475"/>
    </source>
</evidence>
<keyword evidence="4" id="KW-0997">Cell inner membrane</keyword>
<dbReference type="GO" id="GO:0008658">
    <property type="term" value="F:penicillin binding"/>
    <property type="evidence" value="ECO:0007669"/>
    <property type="project" value="InterPro"/>
</dbReference>
<keyword evidence="8" id="KW-0133">Cell shape</keyword>
<reference evidence="15" key="1">
    <citation type="submission" date="2015-10" db="EMBL/GenBank/DDBJ databases">
        <authorList>
            <person name="Gilbert D.G."/>
        </authorList>
    </citation>
    <scope>NUCLEOTIDE SEQUENCE</scope>
</reference>
<feature type="domain" description="Penicillin-binding protein transpeptidase" evidence="13">
    <location>
        <begin position="243"/>
        <end position="579"/>
    </location>
</feature>
<proteinExistence type="inferred from homology"/>
<keyword evidence="7" id="KW-0378">Hydrolase</keyword>
<evidence type="ECO:0000256" key="2">
    <source>
        <dbReference type="ARBA" id="ARBA00004236"/>
    </source>
</evidence>
<evidence type="ECO:0000256" key="8">
    <source>
        <dbReference type="ARBA" id="ARBA00022960"/>
    </source>
</evidence>
<dbReference type="GO" id="GO:0005886">
    <property type="term" value="C:plasma membrane"/>
    <property type="evidence" value="ECO:0007669"/>
    <property type="project" value="UniProtKB-SubCell"/>
</dbReference>
<gene>
    <name evidence="15" type="ORF">MGWOODY_Tha894</name>
</gene>
<dbReference type="GO" id="GO:0071555">
    <property type="term" value="P:cell wall organization"/>
    <property type="evidence" value="ECO:0007669"/>
    <property type="project" value="UniProtKB-KW"/>
</dbReference>
<dbReference type="InterPro" id="IPR001460">
    <property type="entry name" value="PCN-bd_Tpept"/>
</dbReference>
<dbReference type="GO" id="GO:0009002">
    <property type="term" value="F:serine-type D-Ala-D-Ala carboxypeptidase activity"/>
    <property type="evidence" value="ECO:0007669"/>
    <property type="project" value="InterPro"/>
</dbReference>
<dbReference type="Pfam" id="PF00905">
    <property type="entry name" value="Transpeptidase"/>
    <property type="match status" value="1"/>
</dbReference>
<dbReference type="GO" id="GO:0071972">
    <property type="term" value="F:peptidoglycan L,D-transpeptidase activity"/>
    <property type="evidence" value="ECO:0007669"/>
    <property type="project" value="TreeGrafter"/>
</dbReference>
<dbReference type="InterPro" id="IPR036138">
    <property type="entry name" value="PBP_dimer_sf"/>
</dbReference>
<evidence type="ECO:0000256" key="1">
    <source>
        <dbReference type="ARBA" id="ARBA00004167"/>
    </source>
</evidence>
<dbReference type="SUPFAM" id="SSF56601">
    <property type="entry name" value="beta-lactamase/transpeptidase-like"/>
    <property type="match status" value="1"/>
</dbReference>
<evidence type="ECO:0000256" key="10">
    <source>
        <dbReference type="ARBA" id="ARBA00022989"/>
    </source>
</evidence>
<dbReference type="PANTHER" id="PTHR30627">
    <property type="entry name" value="PEPTIDOGLYCAN D,D-TRANSPEPTIDASE"/>
    <property type="match status" value="1"/>
</dbReference>
<name>A0A160T9M0_9ZZZZ</name>
<sequence length="588" mass="66281">MLCGLAWRMSYLQIELHEKYKNLSENNRVQLRPLAPNRGLIYDRNGVLLAENIPSYSLTIVAERVRDLDQTLTFLNDLIEISERDREQFDKRLKFRRRPFEPVVLRYRLSEEEIAKVLVNRFYLPGVDVEAQLVRHYPNGNAFAHVLGYVGRINEKDQALLDTDPDVKRRYSATQYIGKTGVERRYEEDLHGEVGYQKVETNARGRILSVIEQQDPIPGKDLTLHLDARLQTLAEKEMTGRRGAVVAIEVATGGIVALYSNPTFDPNSFVTGISHKDYSDLRDDPDQPLFDRATRGQYPPASTLKPFIGLAALNAGTTNWNDSIRDQGWYKLDNDERLYRDWKRGGHGRVDLERAVVESCDTYFYDVAVRTGIDGITPFLAQFGFGRDMTLDVISALPGLLPDRDWKKAHRRGSWYAGDTVNLGIGQGFMLTTPLQLATATAVLANRGKWQIPRLIYAHNEVEDVIEHGDIPDIQLRNPDNWNRMFNAMANVISGQHGTARRLLSNMQFPMAAKTGTAQVVGIKQDEEYDSEALRERLRDHALFIAFAPVDNPQIAIAVIVENGESAGKTAGPIAQSIINEYLGGAEG</sequence>
<dbReference type="InterPro" id="IPR005311">
    <property type="entry name" value="PBP_dimer"/>
</dbReference>
<evidence type="ECO:0000256" key="5">
    <source>
        <dbReference type="ARBA" id="ARBA00022670"/>
    </source>
</evidence>
<organism evidence="15">
    <name type="scientific">hydrothermal vent metagenome</name>
    <dbReference type="NCBI Taxonomy" id="652676"/>
    <lineage>
        <taxon>unclassified sequences</taxon>
        <taxon>metagenomes</taxon>
        <taxon>ecological metagenomes</taxon>
    </lineage>
</organism>
<keyword evidence="12" id="KW-0961">Cell wall biogenesis/degradation</keyword>
<dbReference type="NCBIfam" id="TIGR03423">
    <property type="entry name" value="pbp2_mrdA"/>
    <property type="match status" value="1"/>
</dbReference>